<keyword evidence="1" id="KW-0732">Signal</keyword>
<dbReference type="EMBL" id="CP113797">
    <property type="protein sequence ID" value="WAL61785.1"/>
    <property type="molecule type" value="Genomic_DNA"/>
</dbReference>
<dbReference type="PANTHER" id="PTHR47751:SF1">
    <property type="entry name" value="SUPERFAMILY HYDROLASE, PUTATIVE (AFU_ORTHOLOGUE AFUA_2G16580)-RELATED"/>
    <property type="match status" value="1"/>
</dbReference>
<keyword evidence="4" id="KW-1185">Reference proteome</keyword>
<keyword evidence="3" id="KW-0378">Hydrolase</keyword>
<dbReference type="Gene3D" id="3.40.50.1820">
    <property type="entry name" value="alpha/beta hydrolase"/>
    <property type="match status" value="1"/>
</dbReference>
<dbReference type="InterPro" id="IPR051411">
    <property type="entry name" value="Polyketide_trans_af380"/>
</dbReference>
<dbReference type="Proteomes" id="UP001163152">
    <property type="component" value="Chromosome"/>
</dbReference>
<sequence>MKFIQALVSLTALSLVLVNNVSPQASASTPNPSNVQGEAIVVETALQPGENRITFRSEGEEMAGILYLPATYRNGDKLPAVVVTGSWTTVKEQMAGLYARKLAEQGYAALAFDFRYFGESGGNPRNYESPVAKIRDIQNAVTYLQTVDAVDAQRIGGLGICASAGYMAVAVSQDSRIQSFVAIAPWLHDSSLVEVIYGGASGVAARVEAGRAARRNFEQTGTVEYVPAISTTDENAAMFGEFDYYLNPERGAIAQWGNQFAVMSWVEWLTFSAMPQASQINVPTLFVHSREAAIPAGAEQFFANVSAPKNFVWLPGTQFDFYDQEPTVNQAVQAAVSHLNHSL</sequence>
<dbReference type="KEGG" id="tsin:OXH18_07325"/>
<dbReference type="PANTHER" id="PTHR47751">
    <property type="entry name" value="SUPERFAMILY HYDROLASE, PUTATIVE (AFU_ORTHOLOGUE AFUA_2G16580)-RELATED"/>
    <property type="match status" value="1"/>
</dbReference>
<dbReference type="GO" id="GO:0016787">
    <property type="term" value="F:hydrolase activity"/>
    <property type="evidence" value="ECO:0007669"/>
    <property type="project" value="UniProtKB-KW"/>
</dbReference>
<reference evidence="3" key="1">
    <citation type="submission" date="2022-12" db="EMBL/GenBank/DDBJ databases">
        <title>Polyphasic identification of a Novel Hot-Spring Cyanobacterium Ocullathermofonsia sinensis gen nov. sp. nov. and Genomic Insights on its Adaptations to the Thermal Habitat.</title>
        <authorList>
            <person name="Daroch M."/>
            <person name="Tang J."/>
            <person name="Jiang Y."/>
        </authorList>
    </citation>
    <scope>NUCLEOTIDE SEQUENCE</scope>
    <source>
        <strain evidence="3">PKUAC-SCTA174</strain>
    </source>
</reference>
<organism evidence="3 4">
    <name type="scientific">Thermocoleostomius sinensis A174</name>
    <dbReference type="NCBI Taxonomy" id="2016057"/>
    <lineage>
        <taxon>Bacteria</taxon>
        <taxon>Bacillati</taxon>
        <taxon>Cyanobacteriota</taxon>
        <taxon>Cyanophyceae</taxon>
        <taxon>Oculatellales</taxon>
        <taxon>Oculatellaceae</taxon>
        <taxon>Thermocoleostomius</taxon>
    </lineage>
</organism>
<protein>
    <submittedName>
        <fullName evidence="3">Alpha/beta hydrolase</fullName>
    </submittedName>
</protein>
<accession>A0A9E8ZIF1</accession>
<evidence type="ECO:0000259" key="2">
    <source>
        <dbReference type="Pfam" id="PF01738"/>
    </source>
</evidence>
<dbReference type="InterPro" id="IPR002925">
    <property type="entry name" value="Dienelactn_hydro"/>
</dbReference>
<dbReference type="Gene3D" id="1.10.10.800">
    <property type="match status" value="1"/>
</dbReference>
<dbReference type="Pfam" id="PF01738">
    <property type="entry name" value="DLH"/>
    <property type="match status" value="1"/>
</dbReference>
<dbReference type="RefSeq" id="WP_268611828.1">
    <property type="nucleotide sequence ID" value="NZ_CP113797.1"/>
</dbReference>
<dbReference type="AlphaFoldDB" id="A0A9E8ZIF1"/>
<evidence type="ECO:0000256" key="1">
    <source>
        <dbReference type="SAM" id="SignalP"/>
    </source>
</evidence>
<dbReference type="SUPFAM" id="SSF53474">
    <property type="entry name" value="alpha/beta-Hydrolases"/>
    <property type="match status" value="1"/>
</dbReference>
<evidence type="ECO:0000313" key="4">
    <source>
        <dbReference type="Proteomes" id="UP001163152"/>
    </source>
</evidence>
<gene>
    <name evidence="3" type="ORF">OXH18_07325</name>
</gene>
<feature type="domain" description="Dienelactone hydrolase" evidence="2">
    <location>
        <begin position="67"/>
        <end position="175"/>
    </location>
</feature>
<feature type="chain" id="PRO_5038878241" evidence="1">
    <location>
        <begin position="28"/>
        <end position="343"/>
    </location>
</feature>
<proteinExistence type="predicted"/>
<feature type="signal peptide" evidence="1">
    <location>
        <begin position="1"/>
        <end position="27"/>
    </location>
</feature>
<name>A0A9E8ZIF1_9CYAN</name>
<evidence type="ECO:0000313" key="3">
    <source>
        <dbReference type="EMBL" id="WAL61785.1"/>
    </source>
</evidence>
<dbReference type="InterPro" id="IPR029058">
    <property type="entry name" value="AB_hydrolase_fold"/>
</dbReference>